<dbReference type="OrthoDB" id="2851338at2759"/>
<dbReference type="Proteomes" id="UP000559256">
    <property type="component" value="Unassembled WGS sequence"/>
</dbReference>
<sequence>MVGLESQSHSVYDADKIPKQEWYDGEHVPMRLTIPSFFNAARYKASDSKSPTWLTLYDISEPSVADGPEYQAVHAKGSDRDKSMLAKLQFLTRRAYTVIPESSMTSTKFSTTTTPGRYLLVSSIETTAEGEDGFNKWYEQEHIPLLSKVSGWLRTRRFKLFSSKERGQLKDGAECKPFTYLAIHEFSEGGFMDTPEMKKAANTPWREEVMKQVVGGEFRLFEQHNFRHQWFR</sequence>
<keyword evidence="2" id="KW-1185">Reference proteome</keyword>
<proteinExistence type="predicted"/>
<evidence type="ECO:0008006" key="3">
    <source>
        <dbReference type="Google" id="ProtNLM"/>
    </source>
</evidence>
<organism evidence="1 2">
    <name type="scientific">Tetrapyrgos nigripes</name>
    <dbReference type="NCBI Taxonomy" id="182062"/>
    <lineage>
        <taxon>Eukaryota</taxon>
        <taxon>Fungi</taxon>
        <taxon>Dikarya</taxon>
        <taxon>Basidiomycota</taxon>
        <taxon>Agaricomycotina</taxon>
        <taxon>Agaricomycetes</taxon>
        <taxon>Agaricomycetidae</taxon>
        <taxon>Agaricales</taxon>
        <taxon>Marasmiineae</taxon>
        <taxon>Marasmiaceae</taxon>
        <taxon>Tetrapyrgos</taxon>
    </lineage>
</organism>
<protein>
    <recommendedName>
        <fullName evidence="3">EthD domain-containing protein</fullName>
    </recommendedName>
</protein>
<name>A0A8H5LRP1_9AGAR</name>
<dbReference type="InterPro" id="IPR011008">
    <property type="entry name" value="Dimeric_a/b-barrel"/>
</dbReference>
<accession>A0A8H5LRP1</accession>
<dbReference type="EMBL" id="JAACJM010000019">
    <property type="protein sequence ID" value="KAF5367535.1"/>
    <property type="molecule type" value="Genomic_DNA"/>
</dbReference>
<evidence type="ECO:0000313" key="1">
    <source>
        <dbReference type="EMBL" id="KAF5367535.1"/>
    </source>
</evidence>
<evidence type="ECO:0000313" key="2">
    <source>
        <dbReference type="Proteomes" id="UP000559256"/>
    </source>
</evidence>
<reference evidence="1 2" key="1">
    <citation type="journal article" date="2020" name="ISME J.">
        <title>Uncovering the hidden diversity of litter-decomposition mechanisms in mushroom-forming fungi.</title>
        <authorList>
            <person name="Floudas D."/>
            <person name="Bentzer J."/>
            <person name="Ahren D."/>
            <person name="Johansson T."/>
            <person name="Persson P."/>
            <person name="Tunlid A."/>
        </authorList>
    </citation>
    <scope>NUCLEOTIDE SEQUENCE [LARGE SCALE GENOMIC DNA]</scope>
    <source>
        <strain evidence="1 2">CBS 291.85</strain>
    </source>
</reference>
<gene>
    <name evidence="1" type="ORF">D9758_003812</name>
</gene>
<comment type="caution">
    <text evidence="1">The sequence shown here is derived from an EMBL/GenBank/DDBJ whole genome shotgun (WGS) entry which is preliminary data.</text>
</comment>
<dbReference type="SUPFAM" id="SSF54909">
    <property type="entry name" value="Dimeric alpha+beta barrel"/>
    <property type="match status" value="1"/>
</dbReference>
<dbReference type="AlphaFoldDB" id="A0A8H5LRP1"/>